<evidence type="ECO:0000313" key="2">
    <source>
        <dbReference type="EMBL" id="RJT29500.1"/>
    </source>
</evidence>
<name>A0A6M7TTA1_9HYPH</name>
<proteinExistence type="predicted"/>
<dbReference type="SUPFAM" id="SSF53335">
    <property type="entry name" value="S-adenosyl-L-methionine-dependent methyltransferases"/>
    <property type="match status" value="1"/>
</dbReference>
<keyword evidence="2" id="KW-0489">Methyltransferase</keyword>
<gene>
    <name evidence="2" type="ORF">D3242_28205</name>
</gene>
<organism evidence="2 3">
    <name type="scientific">Mesorhizobium jarvisii</name>
    <dbReference type="NCBI Taxonomy" id="1777867"/>
    <lineage>
        <taxon>Bacteria</taxon>
        <taxon>Pseudomonadati</taxon>
        <taxon>Pseudomonadota</taxon>
        <taxon>Alphaproteobacteria</taxon>
        <taxon>Hyphomicrobiales</taxon>
        <taxon>Phyllobacteriaceae</taxon>
        <taxon>Mesorhizobium</taxon>
    </lineage>
</organism>
<dbReference type="PANTHER" id="PTHR43861">
    <property type="entry name" value="TRANS-ACONITATE 2-METHYLTRANSFERASE-RELATED"/>
    <property type="match status" value="1"/>
</dbReference>
<keyword evidence="3" id="KW-1185">Reference proteome</keyword>
<protein>
    <submittedName>
        <fullName evidence="2">Methyltransferase domain-containing protein</fullName>
    </submittedName>
</protein>
<dbReference type="Pfam" id="PF13847">
    <property type="entry name" value="Methyltransf_31"/>
    <property type="match status" value="1"/>
</dbReference>
<dbReference type="CDD" id="cd02440">
    <property type="entry name" value="AdoMet_MTases"/>
    <property type="match status" value="1"/>
</dbReference>
<evidence type="ECO:0000313" key="3">
    <source>
        <dbReference type="Proteomes" id="UP000275530"/>
    </source>
</evidence>
<dbReference type="GO" id="GO:0032259">
    <property type="term" value="P:methylation"/>
    <property type="evidence" value="ECO:0007669"/>
    <property type="project" value="UniProtKB-KW"/>
</dbReference>
<dbReference type="InterPro" id="IPR029063">
    <property type="entry name" value="SAM-dependent_MTases_sf"/>
</dbReference>
<feature type="domain" description="Methyltransferase" evidence="1">
    <location>
        <begin position="44"/>
        <end position="159"/>
    </location>
</feature>
<dbReference type="InterPro" id="IPR025714">
    <property type="entry name" value="Methyltranfer_dom"/>
</dbReference>
<accession>A0A6M7TTA1</accession>
<dbReference type="Gene3D" id="3.40.50.150">
    <property type="entry name" value="Vaccinia Virus protein VP39"/>
    <property type="match status" value="1"/>
</dbReference>
<sequence length="274" mass="29969">MAVDGQSQSYPLGGTQTERDRLLAQAKQYEASANWLLDQITIQPGWTAVDIGCGPIGILDLLSQRVGPHGSVVGLEREQRFVEMARGEIARRGLSNVTIVHADALNTGLEKSAFDFAHERLVMINVSAREQLLSEMLSLLRPGGTIAVEDVDNVSWLCQPAHASWDVLLNAFHAAFHAGGGDGFIGRRLPGLLRAANVQNIRSRVTVETPPVGDYRRTHLIALIESVREKILDKGLLAETELNEHKEALVHHLNDPATTVIDKLLVQCWGQKSG</sequence>
<dbReference type="GO" id="GO:0008168">
    <property type="term" value="F:methyltransferase activity"/>
    <property type="evidence" value="ECO:0007669"/>
    <property type="project" value="UniProtKB-KW"/>
</dbReference>
<reference evidence="2 3" key="1">
    <citation type="submission" date="2018-09" db="EMBL/GenBank/DDBJ databases">
        <title>Mesorhizobium carmichaelinearum sp. nov. isolated from Carmichaelinea spp. root nodules in New Zealand.</title>
        <authorList>
            <person name="De Meyer S.E."/>
        </authorList>
    </citation>
    <scope>NUCLEOTIDE SEQUENCE [LARGE SCALE GENOMIC DNA]</scope>
    <source>
        <strain evidence="2 3">LMG 28313</strain>
    </source>
</reference>
<keyword evidence="2" id="KW-0808">Transferase</keyword>
<dbReference type="Proteomes" id="UP000275530">
    <property type="component" value="Unassembled WGS sequence"/>
</dbReference>
<dbReference type="RefSeq" id="WP_019863649.1">
    <property type="nucleotide sequence ID" value="NZ_CP033508.1"/>
</dbReference>
<evidence type="ECO:0000259" key="1">
    <source>
        <dbReference type="Pfam" id="PF13847"/>
    </source>
</evidence>
<dbReference type="AlphaFoldDB" id="A0A6M7TTA1"/>
<comment type="caution">
    <text evidence="2">The sequence shown here is derived from an EMBL/GenBank/DDBJ whole genome shotgun (WGS) entry which is preliminary data.</text>
</comment>
<dbReference type="EMBL" id="QZXA01000014">
    <property type="protein sequence ID" value="RJT29500.1"/>
    <property type="molecule type" value="Genomic_DNA"/>
</dbReference>